<keyword evidence="2" id="KW-1185">Reference proteome</keyword>
<comment type="caution">
    <text evidence="1">The sequence shown here is derived from an EMBL/GenBank/DDBJ whole genome shotgun (WGS) entry which is preliminary data.</text>
</comment>
<dbReference type="EMBL" id="QKWP01003399">
    <property type="protein sequence ID" value="RIB00999.1"/>
    <property type="molecule type" value="Genomic_DNA"/>
</dbReference>
<reference evidence="1 2" key="1">
    <citation type="submission" date="2018-06" db="EMBL/GenBank/DDBJ databases">
        <title>Comparative genomics reveals the genomic features of Rhizophagus irregularis, R. cerebriforme, R. diaphanum and Gigaspora rosea, and their symbiotic lifestyle signature.</title>
        <authorList>
            <person name="Morin E."/>
            <person name="San Clemente H."/>
            <person name="Chen E.C.H."/>
            <person name="De La Providencia I."/>
            <person name="Hainaut M."/>
            <person name="Kuo A."/>
            <person name="Kohler A."/>
            <person name="Murat C."/>
            <person name="Tang N."/>
            <person name="Roy S."/>
            <person name="Loubradou J."/>
            <person name="Henrissat B."/>
            <person name="Grigoriev I.V."/>
            <person name="Corradi N."/>
            <person name="Roux C."/>
            <person name="Martin F.M."/>
        </authorList>
    </citation>
    <scope>NUCLEOTIDE SEQUENCE [LARGE SCALE GENOMIC DNA]</scope>
    <source>
        <strain evidence="1 2">DAOM 194757</strain>
    </source>
</reference>
<sequence length="147" mass="17339">MSQISTKLLECFSKDFAQLLETEYEYNVIVKILNKEMLTSDDDNETKRQLLEIDNTLQEICTDENFTRWGSVLRDLQEKPETGILRNNLYSTKPNSSKDRYNQKCFYATSFNTQHVLPGKFYGSQWKTAYCNEETENMKKRLDGLDY</sequence>
<dbReference type="AlphaFoldDB" id="A0A397TX74"/>
<organism evidence="1 2">
    <name type="scientific">Gigaspora rosea</name>
    <dbReference type="NCBI Taxonomy" id="44941"/>
    <lineage>
        <taxon>Eukaryota</taxon>
        <taxon>Fungi</taxon>
        <taxon>Fungi incertae sedis</taxon>
        <taxon>Mucoromycota</taxon>
        <taxon>Glomeromycotina</taxon>
        <taxon>Glomeromycetes</taxon>
        <taxon>Diversisporales</taxon>
        <taxon>Gigasporaceae</taxon>
        <taxon>Gigaspora</taxon>
    </lineage>
</organism>
<accession>A0A397TX74</accession>
<dbReference type="Proteomes" id="UP000266673">
    <property type="component" value="Unassembled WGS sequence"/>
</dbReference>
<proteinExistence type="predicted"/>
<evidence type="ECO:0000313" key="2">
    <source>
        <dbReference type="Proteomes" id="UP000266673"/>
    </source>
</evidence>
<gene>
    <name evidence="1" type="ORF">C2G38_2232164</name>
</gene>
<protein>
    <submittedName>
        <fullName evidence="1">Uncharacterized protein</fullName>
    </submittedName>
</protein>
<evidence type="ECO:0000313" key="1">
    <source>
        <dbReference type="EMBL" id="RIB00999.1"/>
    </source>
</evidence>
<dbReference type="OrthoDB" id="6499564at2759"/>
<name>A0A397TX74_9GLOM</name>